<protein>
    <submittedName>
        <fullName evidence="1">Phosphonate C-P lyase system protein PhnG</fullName>
    </submittedName>
</protein>
<dbReference type="EMBL" id="JAENHL010000007">
    <property type="protein sequence ID" value="MBK1868884.1"/>
    <property type="molecule type" value="Genomic_DNA"/>
</dbReference>
<accession>A0ACC5R8E9</accession>
<gene>
    <name evidence="1" type="primary">phnG</name>
    <name evidence="1" type="ORF">JHL16_21175</name>
</gene>
<evidence type="ECO:0000313" key="1">
    <source>
        <dbReference type="EMBL" id="MBK1868884.1"/>
    </source>
</evidence>
<evidence type="ECO:0000313" key="2">
    <source>
        <dbReference type="Proteomes" id="UP000616151"/>
    </source>
</evidence>
<reference evidence="1" key="1">
    <citation type="submission" date="2021-01" db="EMBL/GenBank/DDBJ databases">
        <authorList>
            <person name="Sun Q."/>
        </authorList>
    </citation>
    <scope>NUCLEOTIDE SEQUENCE</scope>
    <source>
        <strain evidence="1">YIM B02566</strain>
    </source>
</reference>
<name>A0ACC5R8E9_9HYPH</name>
<keyword evidence="1" id="KW-0456">Lyase</keyword>
<comment type="caution">
    <text evidence="1">The sequence shown here is derived from an EMBL/GenBank/DDBJ whole genome shotgun (WGS) entry which is preliminary data.</text>
</comment>
<keyword evidence="2" id="KW-1185">Reference proteome</keyword>
<proteinExistence type="predicted"/>
<organism evidence="1 2">
    <name type="scientific">Taklimakanibacter albus</name>
    <dbReference type="NCBI Taxonomy" id="2800327"/>
    <lineage>
        <taxon>Bacteria</taxon>
        <taxon>Pseudomonadati</taxon>
        <taxon>Pseudomonadota</taxon>
        <taxon>Alphaproteobacteria</taxon>
        <taxon>Hyphomicrobiales</taxon>
        <taxon>Aestuariivirgaceae</taxon>
        <taxon>Taklimakanibacter</taxon>
    </lineage>
</organism>
<sequence length="155" mass="17010">MALDSPQSKNETTARQKWMSLLAGARKERLDALFPRDRRPSFTYLRKPETGLVMLRGRQGGTGSPFNVGEATLTRCSIRLANGTVGHAFVMGRSHEHAVSAAVCDALLQGAENAQLTEAVITPLAHERAERERQMALKNAATKVDFFTMVRGDVD</sequence>
<dbReference type="Proteomes" id="UP000616151">
    <property type="component" value="Unassembled WGS sequence"/>
</dbReference>